<keyword evidence="1" id="KW-0808">Transferase</keyword>
<evidence type="ECO:0000313" key="3">
    <source>
        <dbReference type="EMBL" id="TKY86458.1"/>
    </source>
</evidence>
<feature type="binding site" evidence="1">
    <location>
        <position position="125"/>
    </location>
    <ligand>
        <name>S-adenosyl-L-methionine</name>
        <dbReference type="ChEBI" id="CHEBI:59789"/>
    </ligand>
</feature>
<dbReference type="HAMAP" id="MF_03198">
    <property type="entry name" value="Methyltr_EFM6"/>
    <property type="match status" value="1"/>
</dbReference>
<keyword evidence="1" id="KW-0963">Cytoplasm</keyword>
<comment type="similarity">
    <text evidence="1">Belongs to the class I-like SAM-binding methyltransferase superfamily. METTL21 family. EFM6 subfamily.</text>
</comment>
<dbReference type="PANTHER" id="PTHR14614">
    <property type="entry name" value="HEPATOCELLULAR CARCINOMA-ASSOCIATED ANTIGEN"/>
    <property type="match status" value="1"/>
</dbReference>
<keyword evidence="1" id="KW-0489">Methyltransferase</keyword>
<dbReference type="GO" id="GO:0005737">
    <property type="term" value="C:cytoplasm"/>
    <property type="evidence" value="ECO:0007669"/>
    <property type="project" value="UniProtKB-SubCell"/>
</dbReference>
<dbReference type="GO" id="GO:0016279">
    <property type="term" value="F:protein-lysine N-methyltransferase activity"/>
    <property type="evidence" value="ECO:0007669"/>
    <property type="project" value="UniProtKB-UniRule"/>
</dbReference>
<evidence type="ECO:0000256" key="1">
    <source>
        <dbReference type="HAMAP-Rule" id="MF_03198"/>
    </source>
</evidence>
<dbReference type="GO" id="GO:0032259">
    <property type="term" value="P:methylation"/>
    <property type="evidence" value="ECO:0007669"/>
    <property type="project" value="UniProtKB-KW"/>
</dbReference>
<keyword evidence="4" id="KW-1185">Reference proteome</keyword>
<dbReference type="InterPro" id="IPR033684">
    <property type="entry name" value="EFM6"/>
</dbReference>
<dbReference type="PANTHER" id="PTHR14614:SF132">
    <property type="entry name" value="PROTEIN-LYSINE METHYLTRANSFERASE C42C1.13"/>
    <property type="match status" value="1"/>
</dbReference>
<dbReference type="InterPro" id="IPR019410">
    <property type="entry name" value="Methyltransf_16"/>
</dbReference>
<feature type="compositionally biased region" description="Polar residues" evidence="2">
    <location>
        <begin position="1"/>
        <end position="10"/>
    </location>
</feature>
<protein>
    <recommendedName>
        <fullName evidence="1">Protein-lysine N-methyltransferase EFM6</fullName>
        <ecNumber evidence="1">2.1.1.-</ecNumber>
    </recommendedName>
    <alternativeName>
        <fullName evidence="1">Elongation factor methyltransferase 6</fullName>
    </alternativeName>
</protein>
<accession>A0A4U7KT69</accession>
<dbReference type="Proteomes" id="UP000306050">
    <property type="component" value="Chromosome SGRAM_4"/>
</dbReference>
<dbReference type="AlphaFoldDB" id="A0A4U7KT69"/>
<keyword evidence="1" id="KW-0949">S-adenosyl-L-methionine</keyword>
<comment type="caution">
    <text evidence="3">The sequence shown here is derived from an EMBL/GenBank/DDBJ whole genome shotgun (WGS) entry which is preliminary data.</text>
</comment>
<proteinExistence type="inferred from homology"/>
<dbReference type="SUPFAM" id="SSF53335">
    <property type="entry name" value="S-adenosyl-L-methionine-dependent methyltransferases"/>
    <property type="match status" value="1"/>
</dbReference>
<evidence type="ECO:0000256" key="2">
    <source>
        <dbReference type="SAM" id="MobiDB-lite"/>
    </source>
</evidence>
<feature type="binding site" evidence="1">
    <location>
        <position position="256"/>
    </location>
    <ligand>
        <name>S-adenosyl-L-methionine</name>
        <dbReference type="ChEBI" id="CHEBI:59789"/>
    </ligand>
</feature>
<gene>
    <name evidence="1" type="primary">EFM6</name>
    <name evidence="3" type="ORF">EX895_004607</name>
</gene>
<dbReference type="InterPro" id="IPR029063">
    <property type="entry name" value="SAM-dependent_MTases_sf"/>
</dbReference>
<reference evidence="3 4" key="1">
    <citation type="submission" date="2019-05" db="EMBL/GenBank/DDBJ databases">
        <title>Sporisorium graminicola CBS 10092 draft sequencing and annotation.</title>
        <authorList>
            <person name="Solano-Gonzalez S."/>
            <person name="Caddick M.X."/>
            <person name="Darby A."/>
        </authorList>
    </citation>
    <scope>NUCLEOTIDE SEQUENCE [LARGE SCALE GENOMIC DNA]</scope>
    <source>
        <strain evidence="3 4">CBS 10092</strain>
    </source>
</reference>
<feature type="binding site" evidence="1">
    <location>
        <begin position="170"/>
        <end position="172"/>
    </location>
    <ligand>
        <name>S-adenosyl-L-methionine</name>
        <dbReference type="ChEBI" id="CHEBI:59789"/>
    </ligand>
</feature>
<dbReference type="OrthoDB" id="407325at2759"/>
<feature type="region of interest" description="Disordered" evidence="2">
    <location>
        <begin position="1"/>
        <end position="21"/>
    </location>
</feature>
<sequence length="333" mass="37747">MAPTIATQDNDGVRSELEREEQLDLVDPLRHFLAIEDDDDDGAAPANTTSSSGVDVRDLPSKNDYSIVPQQIESIIDRRTTIRYYRDLSRRPILLDDQHQPTEDGEHWDVHLKLDMTTGCGGKIWPAAEVLGAYIAAKYSSPPEQSAGQTAEGYNNHDFDWRNKRIIELGSGTGLVGYLVHALQLSNCQVWVTDQDVMLPLMRDNLVLNFPATDLSDASQSTRSDGSLIRVSELDWGHPVPLAHFGGALPHVLLLADCVYLESAFQPLIDTMVELSTTETEILFCYQKRRKADKRFFALLKRQFVFEDVKDDDEARMREYRRQGTQLLRIRKK</sequence>
<comment type="subcellular location">
    <subcellularLocation>
        <location evidence="1">Cytoplasm</location>
    </subcellularLocation>
</comment>
<comment type="function">
    <text evidence="1">S-adenosyl-L-methionine-dependent protein-lysine N-methyltransferase that methylates elongation factor 1-alpha.</text>
</comment>
<organism evidence="3 4">
    <name type="scientific">Sporisorium graminicola</name>
    <dbReference type="NCBI Taxonomy" id="280036"/>
    <lineage>
        <taxon>Eukaryota</taxon>
        <taxon>Fungi</taxon>
        <taxon>Dikarya</taxon>
        <taxon>Basidiomycota</taxon>
        <taxon>Ustilaginomycotina</taxon>
        <taxon>Ustilaginomycetes</taxon>
        <taxon>Ustilaginales</taxon>
        <taxon>Ustilaginaceae</taxon>
        <taxon>Sporisorium</taxon>
    </lineage>
</organism>
<name>A0A4U7KT69_9BASI</name>
<dbReference type="EMBL" id="SRRM01000017">
    <property type="protein sequence ID" value="TKY86458.1"/>
    <property type="molecule type" value="Genomic_DNA"/>
</dbReference>
<feature type="binding site" evidence="1">
    <location>
        <position position="236"/>
    </location>
    <ligand>
        <name>S-adenosyl-L-methionine</name>
        <dbReference type="ChEBI" id="CHEBI:59789"/>
    </ligand>
</feature>
<dbReference type="Gene3D" id="3.40.50.150">
    <property type="entry name" value="Vaccinia Virus protein VP39"/>
    <property type="match status" value="1"/>
</dbReference>
<feature type="compositionally biased region" description="Basic and acidic residues" evidence="2">
    <location>
        <begin position="11"/>
        <end position="21"/>
    </location>
</feature>
<feature type="binding site" evidence="1">
    <location>
        <position position="194"/>
    </location>
    <ligand>
        <name>S-adenosyl-L-methionine</name>
        <dbReference type="ChEBI" id="CHEBI:59789"/>
    </ligand>
</feature>
<feature type="region of interest" description="Disordered" evidence="2">
    <location>
        <begin position="36"/>
        <end position="62"/>
    </location>
</feature>
<evidence type="ECO:0000313" key="4">
    <source>
        <dbReference type="Proteomes" id="UP000306050"/>
    </source>
</evidence>
<dbReference type="Pfam" id="PF10294">
    <property type="entry name" value="Methyltransf_16"/>
    <property type="match status" value="1"/>
</dbReference>
<dbReference type="EC" id="2.1.1.-" evidence="1"/>